<organism evidence="3 4">
    <name type="scientific">Blastopirellula marina</name>
    <dbReference type="NCBI Taxonomy" id="124"/>
    <lineage>
        <taxon>Bacteria</taxon>
        <taxon>Pseudomonadati</taxon>
        <taxon>Planctomycetota</taxon>
        <taxon>Planctomycetia</taxon>
        <taxon>Pirellulales</taxon>
        <taxon>Pirellulaceae</taxon>
        <taxon>Blastopirellula</taxon>
    </lineage>
</organism>
<reference evidence="3 4" key="1">
    <citation type="submission" date="2018-02" db="EMBL/GenBank/DDBJ databases">
        <title>Comparative genomes isolates from brazilian mangrove.</title>
        <authorList>
            <person name="Araujo J.E."/>
            <person name="Taketani R.G."/>
            <person name="Silva M.C.P."/>
            <person name="Loureco M.V."/>
            <person name="Andreote F.D."/>
        </authorList>
    </citation>
    <scope>NUCLEOTIDE SEQUENCE [LARGE SCALE GENOMIC DNA]</scope>
    <source>
        <strain evidence="3 4">Hex-1 MGV</strain>
    </source>
</reference>
<feature type="domain" description="DUF447" evidence="1">
    <location>
        <begin position="10"/>
        <end position="125"/>
    </location>
</feature>
<name>A0A2S8G052_9BACT</name>
<dbReference type="Pfam" id="PF20766">
    <property type="entry name" value="DUF447_C"/>
    <property type="match status" value="1"/>
</dbReference>
<dbReference type="Gene3D" id="2.30.110.10">
    <property type="entry name" value="Electron Transport, Fmn-binding Protein, Chain A"/>
    <property type="match status" value="1"/>
</dbReference>
<evidence type="ECO:0000259" key="1">
    <source>
        <dbReference type="Pfam" id="PF04289"/>
    </source>
</evidence>
<comment type="caution">
    <text evidence="3">The sequence shown here is derived from an EMBL/GenBank/DDBJ whole genome shotgun (WGS) entry which is preliminary data.</text>
</comment>
<proteinExistence type="predicted"/>
<accession>A0A2S8G052</accession>
<dbReference type="Gene3D" id="1.20.58.290">
    <property type="entry name" value="Hypothetical membrane protein ta0354_69_121"/>
    <property type="match status" value="1"/>
</dbReference>
<sequence length="202" mass="22348">MIEPPLRIIEGMLTTENPDGTVNVAPMGPKVDDAFTQFLLRPFPGSRTYENLLRTRKATFHVTDDVAMIAQAAVGDLHSPPHFLPSKTTGYHVLANCCRWYQLDAVDVETTGERAALTCCVIDQGRERDFFGLNRAKHAVLELAILATRVHLLPSEEIDQAIGMLTPWVEKTGGQVELEAFAFLQKTIAERRSGKNGARESS</sequence>
<dbReference type="InterPro" id="IPR007386">
    <property type="entry name" value="DUF447_N"/>
</dbReference>
<protein>
    <submittedName>
        <fullName evidence="3">DUF447 domain-containing protein</fullName>
    </submittedName>
</protein>
<gene>
    <name evidence="3" type="ORF">C5Y83_07695</name>
</gene>
<evidence type="ECO:0000259" key="2">
    <source>
        <dbReference type="Pfam" id="PF20766"/>
    </source>
</evidence>
<dbReference type="RefSeq" id="WP_105329067.1">
    <property type="nucleotide sequence ID" value="NZ_PUHY01000005.1"/>
</dbReference>
<feature type="domain" description="DUF447" evidence="2">
    <location>
        <begin position="134"/>
        <end position="184"/>
    </location>
</feature>
<dbReference type="AlphaFoldDB" id="A0A2S8G052"/>
<evidence type="ECO:0000313" key="4">
    <source>
        <dbReference type="Proteomes" id="UP000238322"/>
    </source>
</evidence>
<dbReference type="InterPro" id="IPR049288">
    <property type="entry name" value="DUF447_C"/>
</dbReference>
<dbReference type="EMBL" id="PUHY01000005">
    <property type="protein sequence ID" value="PQO37819.1"/>
    <property type="molecule type" value="Genomic_DNA"/>
</dbReference>
<dbReference type="Proteomes" id="UP000238322">
    <property type="component" value="Unassembled WGS sequence"/>
</dbReference>
<dbReference type="InterPro" id="IPR012349">
    <property type="entry name" value="Split_barrel_FMN-bd"/>
</dbReference>
<dbReference type="OrthoDB" id="2112021at2"/>
<evidence type="ECO:0000313" key="3">
    <source>
        <dbReference type="EMBL" id="PQO37819.1"/>
    </source>
</evidence>
<dbReference type="SUPFAM" id="SSF50475">
    <property type="entry name" value="FMN-binding split barrel"/>
    <property type="match status" value="1"/>
</dbReference>
<dbReference type="Pfam" id="PF04289">
    <property type="entry name" value="DUF447_N"/>
    <property type="match status" value="1"/>
</dbReference>